<dbReference type="RefSeq" id="WP_382423314.1">
    <property type="nucleotide sequence ID" value="NZ_JBHSCW010000010.1"/>
</dbReference>
<dbReference type="Gene3D" id="3.40.50.150">
    <property type="entry name" value="Vaccinia Virus protein VP39"/>
    <property type="match status" value="1"/>
</dbReference>
<organism evidence="2 3">
    <name type="scientific">Fodinicurvata halophila</name>
    <dbReference type="NCBI Taxonomy" id="1419723"/>
    <lineage>
        <taxon>Bacteria</taxon>
        <taxon>Pseudomonadati</taxon>
        <taxon>Pseudomonadota</taxon>
        <taxon>Alphaproteobacteria</taxon>
        <taxon>Rhodospirillales</taxon>
        <taxon>Rhodovibrionaceae</taxon>
        <taxon>Fodinicurvata</taxon>
    </lineage>
</organism>
<keyword evidence="2" id="KW-0808">Transferase</keyword>
<dbReference type="SUPFAM" id="SSF53335">
    <property type="entry name" value="S-adenosyl-L-methionine-dependent methyltransferases"/>
    <property type="match status" value="1"/>
</dbReference>
<proteinExistence type="predicted"/>
<dbReference type="InterPro" id="IPR050508">
    <property type="entry name" value="Methyltransf_Superfamily"/>
</dbReference>
<dbReference type="EC" id="2.1.1.64" evidence="2"/>
<comment type="caution">
    <text evidence="2">The sequence shown here is derived from an EMBL/GenBank/DDBJ whole genome shotgun (WGS) entry which is preliminary data.</text>
</comment>
<name>A0ABV8UNV1_9PROT</name>
<dbReference type="CDD" id="cd02440">
    <property type="entry name" value="AdoMet_MTases"/>
    <property type="match status" value="1"/>
</dbReference>
<feature type="domain" description="Methyltransferase type 11" evidence="1">
    <location>
        <begin position="30"/>
        <end position="125"/>
    </location>
</feature>
<dbReference type="GO" id="GO:0061542">
    <property type="term" value="F:3-demethylubiquinol 3-O-methyltransferase activity"/>
    <property type="evidence" value="ECO:0007669"/>
    <property type="project" value="UniProtKB-EC"/>
</dbReference>
<evidence type="ECO:0000313" key="2">
    <source>
        <dbReference type="EMBL" id="MFC4352937.1"/>
    </source>
</evidence>
<keyword evidence="2" id="KW-0489">Methyltransferase</keyword>
<dbReference type="InterPro" id="IPR029063">
    <property type="entry name" value="SAM-dependent_MTases_sf"/>
</dbReference>
<dbReference type="Pfam" id="PF08241">
    <property type="entry name" value="Methyltransf_11"/>
    <property type="match status" value="1"/>
</dbReference>
<dbReference type="EMBL" id="JBHSCW010000010">
    <property type="protein sequence ID" value="MFC4352937.1"/>
    <property type="molecule type" value="Genomic_DNA"/>
</dbReference>
<dbReference type="EC" id="2.1.1.222" evidence="2"/>
<sequence length="235" mass="25971">MNEQTSQIFPRRTNIDVLVENLSLEGLKVLDIGCGNGALVRALAKRGAAATGLDPSENEVEKARAEDSVRDESYMTGGAEALPFPDDGFDAAVFFNSLHHIPAELMADALKEAARVVKTEGLIYIAEPLAQGPHFRAMLPVEDETVVRAQAYDALRAFTASQYAHELREIVYEAPVLYPDFEAFKNKIVAADEKRQARVEQAEADLKAAFEGYAEHEEGQYLFTQPMRVNLLQVD</sequence>
<gene>
    <name evidence="2" type="ORF">ACFOW6_15400</name>
</gene>
<dbReference type="Proteomes" id="UP001595799">
    <property type="component" value="Unassembled WGS sequence"/>
</dbReference>
<dbReference type="GO" id="GO:0032259">
    <property type="term" value="P:methylation"/>
    <property type="evidence" value="ECO:0007669"/>
    <property type="project" value="UniProtKB-KW"/>
</dbReference>
<protein>
    <submittedName>
        <fullName evidence="2">Class I SAM-dependent methyltransferase</fullName>
        <ecNumber evidence="2">2.1.1.222</ecNumber>
        <ecNumber evidence="2">2.1.1.64</ecNumber>
    </submittedName>
</protein>
<accession>A0ABV8UNV1</accession>
<dbReference type="InterPro" id="IPR013216">
    <property type="entry name" value="Methyltransf_11"/>
</dbReference>
<dbReference type="PANTHER" id="PTHR42912">
    <property type="entry name" value="METHYLTRANSFERASE"/>
    <property type="match status" value="1"/>
</dbReference>
<dbReference type="GO" id="GO:0102208">
    <property type="term" value="F:2-polyprenyl-6-hydroxyphenol methylase activity"/>
    <property type="evidence" value="ECO:0007669"/>
    <property type="project" value="UniProtKB-EC"/>
</dbReference>
<evidence type="ECO:0000313" key="3">
    <source>
        <dbReference type="Proteomes" id="UP001595799"/>
    </source>
</evidence>
<evidence type="ECO:0000259" key="1">
    <source>
        <dbReference type="Pfam" id="PF08241"/>
    </source>
</evidence>
<reference evidence="3" key="1">
    <citation type="journal article" date="2019" name="Int. J. Syst. Evol. Microbiol.">
        <title>The Global Catalogue of Microorganisms (GCM) 10K type strain sequencing project: providing services to taxonomists for standard genome sequencing and annotation.</title>
        <authorList>
            <consortium name="The Broad Institute Genomics Platform"/>
            <consortium name="The Broad Institute Genome Sequencing Center for Infectious Disease"/>
            <person name="Wu L."/>
            <person name="Ma J."/>
        </authorList>
    </citation>
    <scope>NUCLEOTIDE SEQUENCE [LARGE SCALE GENOMIC DNA]</scope>
    <source>
        <strain evidence="3">CECT 8472</strain>
    </source>
</reference>
<keyword evidence="3" id="KW-1185">Reference proteome</keyword>